<dbReference type="OrthoDB" id="414119at2759"/>
<dbReference type="PANTHER" id="PTHR24353">
    <property type="entry name" value="CYCLIC NUCLEOTIDE-DEPENDENT PROTEIN KINASE"/>
    <property type="match status" value="1"/>
</dbReference>
<feature type="region of interest" description="Disordered" evidence="12">
    <location>
        <begin position="1"/>
        <end position="37"/>
    </location>
</feature>
<dbReference type="InterPro" id="IPR000595">
    <property type="entry name" value="cNMP-bd_dom"/>
</dbReference>
<feature type="domain" description="Cyclic nucleotide-binding" evidence="14">
    <location>
        <begin position="222"/>
        <end position="314"/>
    </location>
</feature>
<evidence type="ECO:0000259" key="13">
    <source>
        <dbReference type="PROSITE" id="PS50011"/>
    </source>
</evidence>
<dbReference type="PROSITE" id="PS51285">
    <property type="entry name" value="AGC_KINASE_CTER"/>
    <property type="match status" value="1"/>
</dbReference>
<dbReference type="GO" id="GO:0046872">
    <property type="term" value="F:metal ion binding"/>
    <property type="evidence" value="ECO:0007669"/>
    <property type="project" value="UniProtKB-KW"/>
</dbReference>
<feature type="compositionally biased region" description="Low complexity" evidence="12">
    <location>
        <begin position="25"/>
        <end position="37"/>
    </location>
</feature>
<evidence type="ECO:0000256" key="4">
    <source>
        <dbReference type="ARBA" id="ARBA00022535"/>
    </source>
</evidence>
<reference evidence="16 17" key="1">
    <citation type="submission" date="2016-02" db="EMBL/GenBank/DDBJ databases">
        <title>Genome analysis of coral dinoflagellate symbionts highlights evolutionary adaptations to a symbiotic lifestyle.</title>
        <authorList>
            <person name="Aranda M."/>
            <person name="Li Y."/>
            <person name="Liew Y.J."/>
            <person name="Baumgarten S."/>
            <person name="Simakov O."/>
            <person name="Wilson M."/>
            <person name="Piel J."/>
            <person name="Ashoor H."/>
            <person name="Bougouffa S."/>
            <person name="Bajic V.B."/>
            <person name="Ryu T."/>
            <person name="Ravasi T."/>
            <person name="Bayer T."/>
            <person name="Micklem G."/>
            <person name="Kim H."/>
            <person name="Bhak J."/>
            <person name="Lajeunesse T.C."/>
            <person name="Voolstra C.R."/>
        </authorList>
    </citation>
    <scope>NUCLEOTIDE SEQUENCE [LARGE SCALE GENOMIC DNA]</scope>
    <source>
        <strain evidence="16 17">CCMP2467</strain>
    </source>
</reference>
<comment type="catalytic activity">
    <reaction evidence="10">
        <text>L-threonyl-[protein] + ATP = O-phospho-L-threonyl-[protein] + ADP + H(+)</text>
        <dbReference type="Rhea" id="RHEA:46608"/>
        <dbReference type="Rhea" id="RHEA-COMP:11060"/>
        <dbReference type="Rhea" id="RHEA-COMP:11605"/>
        <dbReference type="ChEBI" id="CHEBI:15378"/>
        <dbReference type="ChEBI" id="CHEBI:30013"/>
        <dbReference type="ChEBI" id="CHEBI:30616"/>
        <dbReference type="ChEBI" id="CHEBI:61977"/>
        <dbReference type="ChEBI" id="CHEBI:456216"/>
        <dbReference type="EC" id="2.7.11.12"/>
    </reaction>
</comment>
<dbReference type="SMART" id="SM00133">
    <property type="entry name" value="S_TK_X"/>
    <property type="match status" value="1"/>
</dbReference>
<feature type="domain" description="AGC-kinase C-terminal" evidence="15">
    <location>
        <begin position="746"/>
        <end position="821"/>
    </location>
</feature>
<dbReference type="SUPFAM" id="SSF56112">
    <property type="entry name" value="Protein kinase-like (PK-like)"/>
    <property type="match status" value="1"/>
</dbReference>
<comment type="similarity">
    <text evidence="1">Belongs to the protein kinase superfamily. AGC Ser/Thr protein kinase family. cGMP subfamily.</text>
</comment>
<dbReference type="Proteomes" id="UP000186817">
    <property type="component" value="Unassembled WGS sequence"/>
</dbReference>
<dbReference type="SUPFAM" id="SSF51206">
    <property type="entry name" value="cAMP-binding domain-like"/>
    <property type="match status" value="2"/>
</dbReference>
<dbReference type="PROSITE" id="PS00889">
    <property type="entry name" value="CNMP_BINDING_2"/>
    <property type="match status" value="2"/>
</dbReference>
<dbReference type="Gene3D" id="3.30.200.20">
    <property type="entry name" value="Phosphorylase Kinase, domain 1"/>
    <property type="match status" value="1"/>
</dbReference>
<evidence type="ECO:0000256" key="7">
    <source>
        <dbReference type="ARBA" id="ARBA00022777"/>
    </source>
</evidence>
<dbReference type="OMA" id="HADFTRI"/>
<dbReference type="InterPro" id="IPR011009">
    <property type="entry name" value="Kinase-like_dom_sf"/>
</dbReference>
<dbReference type="Pfam" id="PF00027">
    <property type="entry name" value="cNMP_binding"/>
    <property type="match status" value="2"/>
</dbReference>
<keyword evidence="4" id="KW-0140">cGMP</keyword>
<dbReference type="GO" id="GO:0005524">
    <property type="term" value="F:ATP binding"/>
    <property type="evidence" value="ECO:0007669"/>
    <property type="project" value="UniProtKB-KW"/>
</dbReference>
<keyword evidence="17" id="KW-1185">Reference proteome</keyword>
<dbReference type="InterPro" id="IPR000719">
    <property type="entry name" value="Prot_kinase_dom"/>
</dbReference>
<organism evidence="16 17">
    <name type="scientific">Symbiodinium microadriaticum</name>
    <name type="common">Dinoflagellate</name>
    <name type="synonym">Zooxanthella microadriatica</name>
    <dbReference type="NCBI Taxonomy" id="2951"/>
    <lineage>
        <taxon>Eukaryota</taxon>
        <taxon>Sar</taxon>
        <taxon>Alveolata</taxon>
        <taxon>Dinophyceae</taxon>
        <taxon>Suessiales</taxon>
        <taxon>Symbiodiniaceae</taxon>
        <taxon>Symbiodinium</taxon>
    </lineage>
</organism>
<dbReference type="CDD" id="cd00038">
    <property type="entry name" value="CAP_ED"/>
    <property type="match status" value="2"/>
</dbReference>
<dbReference type="Gene3D" id="2.60.120.10">
    <property type="entry name" value="Jelly Rolls"/>
    <property type="match status" value="3"/>
</dbReference>
<evidence type="ECO:0000256" key="8">
    <source>
        <dbReference type="ARBA" id="ARBA00022840"/>
    </source>
</evidence>
<dbReference type="GO" id="GO:0030553">
    <property type="term" value="F:cGMP binding"/>
    <property type="evidence" value="ECO:0007669"/>
    <property type="project" value="UniProtKB-KW"/>
</dbReference>
<keyword evidence="3" id="KW-0723">Serine/threonine-protein kinase</keyword>
<evidence type="ECO:0000256" key="1">
    <source>
        <dbReference type="ARBA" id="ARBA00006352"/>
    </source>
</evidence>
<feature type="domain" description="Cyclic nucleotide-binding" evidence="14">
    <location>
        <begin position="69"/>
        <end position="174"/>
    </location>
</feature>
<dbReference type="InterPro" id="IPR008271">
    <property type="entry name" value="Ser/Thr_kinase_AS"/>
</dbReference>
<gene>
    <name evidence="16" type="primary">Pkg21D</name>
    <name evidence="16" type="ORF">AK812_SmicGene26159</name>
</gene>
<evidence type="ECO:0000256" key="11">
    <source>
        <dbReference type="ARBA" id="ARBA00047462"/>
    </source>
</evidence>
<dbReference type="PROSITE" id="PS50011">
    <property type="entry name" value="PROTEIN_KINASE_DOM"/>
    <property type="match status" value="1"/>
</dbReference>
<sequence>MGAKGSRQQQEERQQVTETPETSPRAAFASRNSRSFSGGRLTRSFSSLDILGRGKNQEELENFLGQVPLFRCLPRSKLTLLAEAGQKKKYVTGAVVIEEGEEGDCFYIIQHGEAEVVKAGSEEQEDDEELLVVLSKGDFFGERALLTKDVRAATVRAGSPLSLIEISREVFESMGLREDLDFRGRNAIRVEGHQTVKTKPATPKSQADRKFILDALAGNENISQFLNVYSMPQLSSPAWREDITVGEEVIRQGDSTADFCYIIQSGEFAVIIDGKVVGHLSKGNCFGELSLLYSAPRTATIKATKNSTIWVLPRGWLKTAAQESAAHAAKKRLVFLNHAPVLDMLLQDEKRLLAPMLSECHMKQKEEIVGFGEEEASLYIMTDGSARILEDDLNVIVTAGFSPSELQVHTFCEKALCGPGHASPRSVKITSPTATCYKLDGVAFAATFGSYLDIVNQSKRGFDFIGLESQTRGHSVDTSTLLSLRKKDLRKIAALRNGQFGGLELWQQTRTGEPYMVKSVSKGYVVEQALQERVLQERDTMLLFDHPFIIKLLQTFSGEQNVYFLMETALGGDLHSVYLTNALHGSNRHAQFYAAGILLALEHIHSRKVAYRDLKPENVFLSANGFVKLVNFGLAKVVNGRTYTIVGTPEYLAPEIIGAFGHNHAVDWWAFGIFIFECLSGKTPFEDTNPMQTFGKAMAGIEKIPSFPSKVNPAAERFIRALLKREPGRRLPMKGVANVKQADWFVGFDWRQLTRHETVPPFQPSLQSNLDTSNFNKEEMFTAPSAPFVDDNSETLLQCSSLAQAFRTLSSLDLDELKPLQGLANTVRGAAVSQIDQKPLQQALGPGLFRAVVLAGGANGSEEAEKQLRRPVQGKSRQVL</sequence>
<evidence type="ECO:0000256" key="2">
    <source>
        <dbReference type="ARBA" id="ARBA00012428"/>
    </source>
</evidence>
<protein>
    <recommendedName>
        <fullName evidence="2">cGMP-dependent protein kinase</fullName>
        <ecNumber evidence="2">2.7.11.12</ecNumber>
    </recommendedName>
</protein>
<keyword evidence="7 16" id="KW-0418">Kinase</keyword>
<accession>A0A1Q9DA56</accession>
<dbReference type="InterPro" id="IPR018488">
    <property type="entry name" value="cNMP-bd_CS"/>
</dbReference>
<evidence type="ECO:0000256" key="6">
    <source>
        <dbReference type="ARBA" id="ARBA00022741"/>
    </source>
</evidence>
<dbReference type="PRINTS" id="PR00103">
    <property type="entry name" value="CAMPKINASE"/>
</dbReference>
<dbReference type="SMART" id="SM00100">
    <property type="entry name" value="cNMP"/>
    <property type="match status" value="2"/>
</dbReference>
<keyword evidence="9" id="KW-0142">cGMP-binding</keyword>
<dbReference type="PROSITE" id="PS00888">
    <property type="entry name" value="CNMP_BINDING_1"/>
    <property type="match status" value="1"/>
</dbReference>
<feature type="domain" description="Protein kinase" evidence="13">
    <location>
        <begin position="489"/>
        <end position="745"/>
    </location>
</feature>
<feature type="domain" description="Cyclic nucleotide-binding" evidence="14">
    <location>
        <begin position="341"/>
        <end position="444"/>
    </location>
</feature>
<evidence type="ECO:0000313" key="17">
    <source>
        <dbReference type="Proteomes" id="UP000186817"/>
    </source>
</evidence>
<dbReference type="GO" id="GO:0004691">
    <property type="term" value="F:cAMP-dependent protein kinase activity"/>
    <property type="evidence" value="ECO:0007669"/>
    <property type="project" value="TreeGrafter"/>
</dbReference>
<dbReference type="Pfam" id="PF00069">
    <property type="entry name" value="Pkinase"/>
    <property type="match status" value="1"/>
</dbReference>
<evidence type="ECO:0000259" key="14">
    <source>
        <dbReference type="PROSITE" id="PS50042"/>
    </source>
</evidence>
<evidence type="ECO:0000313" key="16">
    <source>
        <dbReference type="EMBL" id="OLP92093.1"/>
    </source>
</evidence>
<keyword evidence="8" id="KW-0067">ATP-binding</keyword>
<evidence type="ECO:0000256" key="5">
    <source>
        <dbReference type="ARBA" id="ARBA00022679"/>
    </source>
</evidence>
<evidence type="ECO:0000259" key="15">
    <source>
        <dbReference type="PROSITE" id="PS51285"/>
    </source>
</evidence>
<dbReference type="PROSITE" id="PS50042">
    <property type="entry name" value="CNMP_BINDING_3"/>
    <property type="match status" value="3"/>
</dbReference>
<dbReference type="GO" id="GO:0004692">
    <property type="term" value="F:cGMP-dependent protein kinase activity"/>
    <property type="evidence" value="ECO:0007669"/>
    <property type="project" value="UniProtKB-EC"/>
</dbReference>
<dbReference type="InterPro" id="IPR018490">
    <property type="entry name" value="cNMP-bd_dom_sf"/>
</dbReference>
<dbReference type="EMBL" id="LSRX01000636">
    <property type="protein sequence ID" value="OLP92093.1"/>
    <property type="molecule type" value="Genomic_DNA"/>
</dbReference>
<dbReference type="Gene3D" id="1.10.510.10">
    <property type="entry name" value="Transferase(Phosphotransferase) domain 1"/>
    <property type="match status" value="1"/>
</dbReference>
<feature type="region of interest" description="Disordered" evidence="12">
    <location>
        <begin position="860"/>
        <end position="880"/>
    </location>
</feature>
<comment type="caution">
    <text evidence="16">The sequence shown here is derived from an EMBL/GenBank/DDBJ whole genome shotgun (WGS) entry which is preliminary data.</text>
</comment>
<evidence type="ECO:0000256" key="10">
    <source>
        <dbReference type="ARBA" id="ARBA00047298"/>
    </source>
</evidence>
<evidence type="ECO:0000256" key="12">
    <source>
        <dbReference type="SAM" id="MobiDB-lite"/>
    </source>
</evidence>
<comment type="catalytic activity">
    <reaction evidence="11">
        <text>L-seryl-[protein] + ATP = O-phospho-L-seryl-[protein] + ADP + H(+)</text>
        <dbReference type="Rhea" id="RHEA:17989"/>
        <dbReference type="Rhea" id="RHEA-COMP:9863"/>
        <dbReference type="Rhea" id="RHEA-COMP:11604"/>
        <dbReference type="ChEBI" id="CHEBI:15378"/>
        <dbReference type="ChEBI" id="CHEBI:29999"/>
        <dbReference type="ChEBI" id="CHEBI:30616"/>
        <dbReference type="ChEBI" id="CHEBI:83421"/>
        <dbReference type="ChEBI" id="CHEBI:456216"/>
        <dbReference type="EC" id="2.7.11.12"/>
    </reaction>
</comment>
<proteinExistence type="inferred from homology"/>
<keyword evidence="6" id="KW-0547">Nucleotide-binding</keyword>
<name>A0A1Q9DA56_SYMMI</name>
<dbReference type="SMART" id="SM00220">
    <property type="entry name" value="S_TKc"/>
    <property type="match status" value="1"/>
</dbReference>
<evidence type="ECO:0000256" key="9">
    <source>
        <dbReference type="ARBA" id="ARBA00022992"/>
    </source>
</evidence>
<dbReference type="GO" id="GO:0005952">
    <property type="term" value="C:cAMP-dependent protein kinase complex"/>
    <property type="evidence" value="ECO:0007669"/>
    <property type="project" value="TreeGrafter"/>
</dbReference>
<dbReference type="InterPro" id="IPR000961">
    <property type="entry name" value="AGC-kinase_C"/>
</dbReference>
<evidence type="ECO:0000256" key="3">
    <source>
        <dbReference type="ARBA" id="ARBA00022527"/>
    </source>
</evidence>
<keyword evidence="5" id="KW-0808">Transferase</keyword>
<dbReference type="PROSITE" id="PS00108">
    <property type="entry name" value="PROTEIN_KINASE_ST"/>
    <property type="match status" value="1"/>
</dbReference>
<dbReference type="EC" id="2.7.11.12" evidence="2"/>
<dbReference type="AlphaFoldDB" id="A0A1Q9DA56"/>
<dbReference type="PANTHER" id="PTHR24353:SF143">
    <property type="entry name" value="PROTEIN KINASE DOMAIN-CONTAINING PROTEIN"/>
    <property type="match status" value="1"/>
</dbReference>
<dbReference type="InterPro" id="IPR014710">
    <property type="entry name" value="RmlC-like_jellyroll"/>
</dbReference>